<dbReference type="AlphaFoldDB" id="A0A1D2QPU7"/>
<accession>A0A1D2QPU7</accession>
<sequence length="181" mass="20590">MKTLPILLDDEEAIRYYQETESISDAEKAYVVRLLSLEGYQNKRIRDVLGIEKVYAVTHLKRAGLALSDDELTLWLNNPKKITLGHVRAAAKLPQPKRETLLRDILAKKISVHECELIAKGQSEEKDVDVKRYAEDMENQLGRPINIRYNPAKCSGSVTLQFFGLDDLDDVSESLGYKVQE</sequence>
<evidence type="ECO:0000313" key="1">
    <source>
        <dbReference type="EMBL" id="ODS23553.1"/>
    </source>
</evidence>
<gene>
    <name evidence="1" type="ORF">AB835_08040</name>
</gene>
<reference evidence="1 2" key="1">
    <citation type="journal article" date="2016" name="Appl. Environ. Microbiol.">
        <title>Lack of Overt Genome Reduction in the Bryostatin-Producing Bryozoan Symbiont "Candidatus Endobugula sertula".</title>
        <authorList>
            <person name="Miller I.J."/>
            <person name="Vanee N."/>
            <person name="Fong S.S."/>
            <person name="Lim-Fong G.E."/>
            <person name="Kwan J.C."/>
        </authorList>
    </citation>
    <scope>NUCLEOTIDE SEQUENCE [LARGE SCALE GENOMIC DNA]</scope>
    <source>
        <strain evidence="1">AB1-4</strain>
    </source>
</reference>
<dbReference type="Gene3D" id="1.10.10.2830">
    <property type="match status" value="1"/>
</dbReference>
<organism evidence="1 2">
    <name type="scientific">Candidatus Endobugula sertula</name>
    <name type="common">Bugula neritina bacterial symbiont</name>
    <dbReference type="NCBI Taxonomy" id="62101"/>
    <lineage>
        <taxon>Bacteria</taxon>
        <taxon>Pseudomonadati</taxon>
        <taxon>Pseudomonadota</taxon>
        <taxon>Gammaproteobacteria</taxon>
        <taxon>Cellvibrionales</taxon>
        <taxon>Cellvibrionaceae</taxon>
        <taxon>Candidatus Endobugula</taxon>
    </lineage>
</organism>
<name>A0A1D2QPU7_9GAMM</name>
<proteinExistence type="predicted"/>
<evidence type="ECO:0000313" key="2">
    <source>
        <dbReference type="Proteomes" id="UP000242502"/>
    </source>
</evidence>
<dbReference type="STRING" id="62101.AB835_08040"/>
<protein>
    <submittedName>
        <fullName evidence="1">Transcriptional regulator</fullName>
    </submittedName>
</protein>
<dbReference type="Proteomes" id="UP000242502">
    <property type="component" value="Unassembled WGS sequence"/>
</dbReference>
<dbReference type="EMBL" id="MDLC01000025">
    <property type="protein sequence ID" value="ODS23553.1"/>
    <property type="molecule type" value="Genomic_DNA"/>
</dbReference>
<comment type="caution">
    <text evidence="1">The sequence shown here is derived from an EMBL/GenBank/DDBJ whole genome shotgun (WGS) entry which is preliminary data.</text>
</comment>